<evidence type="ECO:0000313" key="2">
    <source>
        <dbReference type="EMBL" id="MCM1984536.1"/>
    </source>
</evidence>
<comment type="caution">
    <text evidence="2">The sequence shown here is derived from an EMBL/GenBank/DDBJ whole genome shotgun (WGS) entry which is preliminary data.</text>
</comment>
<dbReference type="AlphaFoldDB" id="A0ABD4T7L6"/>
<keyword evidence="3" id="KW-1185">Reference proteome</keyword>
<sequence>MPDAHGLWNEAELLRPLDQQTLSVPVLVVGGSTAAYAATLSALTAHATVCWVMPTPVVGGQYTAQGLPASDDSPLMAPASQLQARYRDPKQLHDGELFCISQAQRAFRHRQRQIQPVQGQALDNPGGGWVSHFAVTPVTAAIALNEAIAPYVQSNQLVLIAEADPIDLLIEQFGTTRRRVRGVVFRSRQTSAEFTVQAEVVIEGTDLGDLLEIGNIESRVGQESRQETQEAVLPEDPRPLCQQAFTFCAVVERSHHRAAIGAPPGYDQSPWLQSSEFTGTFWANGVARPFYHPYGIFRYRRLGRLIPDSQVHVGDVAVLNWGMSPVSAQGPLGCGNDFKDGVLVGQTRQDRGVIWQRGRDRAQAYVHYLQTHDAPDLVGRGDLTWTADGIALEPYIRESRRAIARTTIRHEDVAAKFFPAQARSRIFSDSVGIGHYHYLDFHPNQSPGHVDLGTDGQDCAPFSIPLGALIPIQTEGLILSAKNIGTTHITNAAYRMHPVEWAIGEAGGYLAALLTHSAVGAHEVADSVRLTRQLQGQLTRQGVPIIWFNDVGHDDPDFEAIQVLAAAGIVRTENYGHLNFNPAGTVNRAVVAVALVNILELPLLAPESPSFLDVPTTHYAYKSVETLKAQGIIAGVGNRRYAPDWSITRAHFAILMSKVQAGHLIALFTDTPRDSRVLTRRELSRTLYRLLQIQLNL</sequence>
<organism evidence="2 3">
    <name type="scientific">Lyngbya confervoides BDU141951</name>
    <dbReference type="NCBI Taxonomy" id="1574623"/>
    <lineage>
        <taxon>Bacteria</taxon>
        <taxon>Bacillati</taxon>
        <taxon>Cyanobacteriota</taxon>
        <taxon>Cyanophyceae</taxon>
        <taxon>Oscillatoriophycideae</taxon>
        <taxon>Oscillatoriales</taxon>
        <taxon>Microcoleaceae</taxon>
        <taxon>Lyngbya</taxon>
    </lineage>
</organism>
<dbReference type="Pfam" id="PF12831">
    <property type="entry name" value="FAD_oxidored"/>
    <property type="match status" value="1"/>
</dbReference>
<dbReference type="Proteomes" id="UP000031561">
    <property type="component" value="Unassembled WGS sequence"/>
</dbReference>
<dbReference type="SUPFAM" id="SSF51905">
    <property type="entry name" value="FAD/NAD(P)-binding domain"/>
    <property type="match status" value="1"/>
</dbReference>
<reference evidence="2 3" key="1">
    <citation type="journal article" date="2015" name="Genome Announc.">
        <title>Draft Genome Sequence of Filamentous Marine Cyanobacterium Lyngbya confervoides Strain BDU141951.</title>
        <authorList>
            <person name="Chandrababunaidu M.M."/>
            <person name="Sen D."/>
            <person name="Tripathy S."/>
        </authorList>
    </citation>
    <scope>NUCLEOTIDE SEQUENCE [LARGE SCALE GENOMIC DNA]</scope>
    <source>
        <strain evidence="2 3">BDU141951</strain>
    </source>
</reference>
<dbReference type="EMBL" id="JTHE03000100">
    <property type="protein sequence ID" value="MCM1984536.1"/>
    <property type="molecule type" value="Genomic_DNA"/>
</dbReference>
<dbReference type="Pfam" id="PF00395">
    <property type="entry name" value="SLH"/>
    <property type="match status" value="1"/>
</dbReference>
<gene>
    <name evidence="2" type="ORF">QQ91_0017065</name>
</gene>
<dbReference type="PANTHER" id="PTHR42716">
    <property type="entry name" value="L-ASPARTATE OXIDASE"/>
    <property type="match status" value="1"/>
</dbReference>
<dbReference type="PROSITE" id="PS51272">
    <property type="entry name" value="SLH"/>
    <property type="match status" value="2"/>
</dbReference>
<name>A0ABD4T7L6_9CYAN</name>
<feature type="domain" description="SLH" evidence="1">
    <location>
        <begin position="607"/>
        <end position="670"/>
    </location>
</feature>
<dbReference type="InterPro" id="IPR001119">
    <property type="entry name" value="SLH_dom"/>
</dbReference>
<proteinExistence type="predicted"/>
<dbReference type="InterPro" id="IPR036188">
    <property type="entry name" value="FAD/NAD-bd_sf"/>
</dbReference>
<dbReference type="InterPro" id="IPR005288">
    <property type="entry name" value="NadB"/>
</dbReference>
<protein>
    <submittedName>
        <fullName evidence="2">FAD-dependent oxidoreductase</fullName>
    </submittedName>
</protein>
<dbReference type="RefSeq" id="WP_166276430.1">
    <property type="nucleotide sequence ID" value="NZ_JTHE03000100.1"/>
</dbReference>
<accession>A0ABD4T7L6</accession>
<feature type="domain" description="SLH" evidence="1">
    <location>
        <begin position="544"/>
        <end position="606"/>
    </location>
</feature>
<evidence type="ECO:0000313" key="3">
    <source>
        <dbReference type="Proteomes" id="UP000031561"/>
    </source>
</evidence>
<dbReference type="PANTHER" id="PTHR42716:SF1">
    <property type="entry name" value="SLL0471 PROTEIN"/>
    <property type="match status" value="1"/>
</dbReference>
<evidence type="ECO:0000259" key="1">
    <source>
        <dbReference type="PROSITE" id="PS51272"/>
    </source>
</evidence>